<evidence type="ECO:0000259" key="3">
    <source>
        <dbReference type="Pfam" id="PF25275"/>
    </source>
</evidence>
<organism evidence="4 5">
    <name type="scientific">Paractinoplanes globisporus</name>
    <dbReference type="NCBI Taxonomy" id="113565"/>
    <lineage>
        <taxon>Bacteria</taxon>
        <taxon>Bacillati</taxon>
        <taxon>Actinomycetota</taxon>
        <taxon>Actinomycetes</taxon>
        <taxon>Micromonosporales</taxon>
        <taxon>Micromonosporaceae</taxon>
        <taxon>Paractinoplanes</taxon>
    </lineage>
</organism>
<dbReference type="EMBL" id="JBIAZU010000010">
    <property type="protein sequence ID" value="MFF5297195.1"/>
    <property type="molecule type" value="Genomic_DNA"/>
</dbReference>
<dbReference type="InterPro" id="IPR033803">
    <property type="entry name" value="CBD-like_Golvesin-Xly"/>
</dbReference>
<feature type="region of interest" description="Disordered" evidence="1">
    <location>
        <begin position="370"/>
        <end position="390"/>
    </location>
</feature>
<evidence type="ECO:0000313" key="4">
    <source>
        <dbReference type="EMBL" id="MFF5297195.1"/>
    </source>
</evidence>
<protein>
    <recommendedName>
        <fullName evidence="3">Golvesin/Xly CBD-like domain-containing protein</fullName>
    </recommendedName>
</protein>
<dbReference type="PANTHER" id="PTHR37981">
    <property type="entry name" value="LIPASE 2"/>
    <property type="match status" value="1"/>
</dbReference>
<sequence length="1282" mass="138233">MRWRLWRAASALFLVTAGATVPAAAAQADPPPAPAATPATPPAQVAKQQRQELIGAGWERSADRMWTTSGDAAGLHILVAEASDGYAWRTAATLQEPGVDADQWIGNACVTGSGRRAVVVYAPRTYTNRPILFDRGGYTAIVDLITGAITRLPVRTTLAYYNPGCGTGETATLTQGGDEDLGKTRVMTVNAANGRIGRRIDVPGELTSPIPVPDGIVAADSAAIVRLRDDGTRTVTAGGRGIPFHLRADAGGGVVFLQQTADQKVEVRRVARADAKVRAPGTAQLLATGRTGKVDVRSSATGRVFITGQPDQVNALPAPVSRLDTAADTTVSTQGESAVTDITQVAPAADADPLDPRRVRIQGHSLRTGKDFGFEVDPGDTLAPRSTDDPARVCAVPRNDPNTQVYQPKPKQVEWAVDMAVKDQLRITRPAQWKHNGISVSYTPQGMFPQIPLEGPTGGQVPAQILLGILGQESNLWQASRNILPGETGNPLVGNYYGTPIYDSNPDNDWDIDWSKADCGYGVSQMTDGMRLKGKERPNETALPVDQQRAIATDYAANVAAALRLLETKWNMMYDRDVLANNLDPARPENWFFAIWAYNSGYHEQGEADSAGAYGLGWAQNPANPHYDPVRGPFGANPHDFAAPQGWPYAEKVLGFATSPPSILESPDTYVPMFRAAWWNTDEYRNKAIPVPSNFCALTNSCEWGNSYTPNYPGNGTPGTDVRGEPAGPCAHKNGNYYDLKCWWHTSLTWKMDCATSCGHEFIRYDYPQYAAEPDPGISYPPSCTLDLPGNVLVVDDVPPSVPTVSKDSCSRAPSAGTFGVDFGKDGNNLESSKIDFHQVGGGYGAHFWFAHTRTQTQTKMQVTGTWTFSADQNGKWGRLLVHLPDHHALTQQAKYVIDIGDNNQTVNIRYINQARRANNWVDLGVYQFKGAPKVSLSNISADGTGDDDVAYDAVALQPLPGKPKNIVAVLGDSYASGEGVGNYYTESDRAHGTNNWNACRRSKDAWGRQLVLPGQTESIGTKADRWDTDLDLAFVACSGAQTKNVWDDAWGASAQPYREGGFNEAKQVTSGALTTNTTLVMLTLGGNDGGGFTNAFMDCGGLGDCATDSNFLPHYEQIVDTMIGNLRITLGDIHRKADHAQIVLMGYPELLSRTVKCAGSWYFDADEADALAKLANYVDAKQQALADELNVQGYKIAYSNPVNAFVGHGGCDNPEWINKFVAGPTTDGDFHKGDPVTPFCFWDVLGGACYSRASFHPKNIAMPGYAGVMRQTLDSIGYTGG</sequence>
<gene>
    <name evidence="4" type="ORF">ACFY35_47845</name>
</gene>
<keyword evidence="5" id="KW-1185">Reference proteome</keyword>
<reference evidence="4 5" key="1">
    <citation type="submission" date="2024-10" db="EMBL/GenBank/DDBJ databases">
        <title>The Natural Products Discovery Center: Release of the First 8490 Sequenced Strains for Exploring Actinobacteria Biosynthetic Diversity.</title>
        <authorList>
            <person name="Kalkreuter E."/>
            <person name="Kautsar S.A."/>
            <person name="Yang D."/>
            <person name="Bader C.D."/>
            <person name="Teijaro C.N."/>
            <person name="Fluegel L."/>
            <person name="Davis C.M."/>
            <person name="Simpson J.R."/>
            <person name="Lauterbach L."/>
            <person name="Steele A.D."/>
            <person name="Gui C."/>
            <person name="Meng S."/>
            <person name="Li G."/>
            <person name="Viehrig K."/>
            <person name="Ye F."/>
            <person name="Su P."/>
            <person name="Kiefer A.F."/>
            <person name="Nichols A."/>
            <person name="Cepeda A.J."/>
            <person name="Yan W."/>
            <person name="Fan B."/>
            <person name="Jiang Y."/>
            <person name="Adhikari A."/>
            <person name="Zheng C.-J."/>
            <person name="Schuster L."/>
            <person name="Cowan T.M."/>
            <person name="Smanski M.J."/>
            <person name="Chevrette M.G."/>
            <person name="De Carvalho L.P.S."/>
            <person name="Shen B."/>
        </authorList>
    </citation>
    <scope>NUCLEOTIDE SEQUENCE [LARGE SCALE GENOMIC DNA]</scope>
    <source>
        <strain evidence="4 5">NPDC000087</strain>
    </source>
</reference>
<dbReference type="Proteomes" id="UP001602245">
    <property type="component" value="Unassembled WGS sequence"/>
</dbReference>
<dbReference type="CDD" id="cd01823">
    <property type="entry name" value="SEST_like"/>
    <property type="match status" value="1"/>
</dbReference>
<dbReference type="PANTHER" id="PTHR37981:SF1">
    <property type="entry name" value="SGNH HYDROLASE-TYPE ESTERASE DOMAIN-CONTAINING PROTEIN"/>
    <property type="match status" value="1"/>
</dbReference>
<proteinExistence type="predicted"/>
<dbReference type="SUPFAM" id="SSF52266">
    <property type="entry name" value="SGNH hydrolase"/>
    <property type="match status" value="1"/>
</dbReference>
<accession>A0ABW6WX53</accession>
<name>A0ABW6WX53_9ACTN</name>
<feature type="signal peptide" evidence="2">
    <location>
        <begin position="1"/>
        <end position="28"/>
    </location>
</feature>
<evidence type="ECO:0000256" key="1">
    <source>
        <dbReference type="SAM" id="MobiDB-lite"/>
    </source>
</evidence>
<feature type="domain" description="Golvesin/Xly CBD-like" evidence="3">
    <location>
        <begin position="853"/>
        <end position="957"/>
    </location>
</feature>
<evidence type="ECO:0000313" key="5">
    <source>
        <dbReference type="Proteomes" id="UP001602245"/>
    </source>
</evidence>
<dbReference type="InterPro" id="IPR037460">
    <property type="entry name" value="SEST-like"/>
</dbReference>
<evidence type="ECO:0000256" key="2">
    <source>
        <dbReference type="SAM" id="SignalP"/>
    </source>
</evidence>
<dbReference type="InterPro" id="IPR036514">
    <property type="entry name" value="SGNH_hydro_sf"/>
</dbReference>
<comment type="caution">
    <text evidence="4">The sequence shown here is derived from an EMBL/GenBank/DDBJ whole genome shotgun (WGS) entry which is preliminary data.</text>
</comment>
<keyword evidence="2" id="KW-0732">Signal</keyword>
<dbReference type="Gene3D" id="3.40.50.1110">
    <property type="entry name" value="SGNH hydrolase"/>
    <property type="match status" value="1"/>
</dbReference>
<dbReference type="Pfam" id="PF25275">
    <property type="entry name" value="Golvesin_C"/>
    <property type="match status" value="1"/>
</dbReference>
<feature type="chain" id="PRO_5046716356" description="Golvesin/Xly CBD-like domain-containing protein" evidence="2">
    <location>
        <begin position="29"/>
        <end position="1282"/>
    </location>
</feature>
<dbReference type="RefSeq" id="WP_387698511.1">
    <property type="nucleotide sequence ID" value="NZ_JBIAZU010000010.1"/>
</dbReference>